<dbReference type="InterPro" id="IPR036689">
    <property type="entry name" value="ESAT-6-like_sf"/>
</dbReference>
<gene>
    <name evidence="2" type="ORF">GCM10017581_068610</name>
</gene>
<keyword evidence="3" id="KW-1185">Reference proteome</keyword>
<sequence length="239" mass="25172">MDDATQYLQAPEAPAPSIGKGWVDFAEIGSALSPTYWGNELIKEMTGFDLFGSVGKFVAGDWEEMAKAGIALGNLADFCRAEGANLQQIATKLDAGWDGNAADGAYEYFTNVATTVMQLQEPLAGAPEKYIETAKGMWQLGSQATNLAEALVDSLIVAAAAAAAGTALVETGVGAVVGWGIAAIEIARAIQMISKLTAIAVTADMIVMTFISMIKMLENQISGFERFVLPADAYTFPAR</sequence>
<dbReference type="EMBL" id="BSFP01000053">
    <property type="protein sequence ID" value="GLL05114.1"/>
    <property type="molecule type" value="Genomic_DNA"/>
</dbReference>
<dbReference type="AlphaFoldDB" id="A0A9W6NQ34"/>
<comment type="caution">
    <text evidence="2">The sequence shown here is derived from an EMBL/GenBank/DDBJ whole genome shotgun (WGS) entry which is preliminary data.</text>
</comment>
<reference evidence="2" key="2">
    <citation type="submission" date="2023-01" db="EMBL/GenBank/DDBJ databases">
        <authorList>
            <person name="Sun Q."/>
            <person name="Evtushenko L."/>
        </authorList>
    </citation>
    <scope>NUCLEOTIDE SEQUENCE</scope>
    <source>
        <strain evidence="2">VKM Ac-1321</strain>
    </source>
</reference>
<reference evidence="2" key="1">
    <citation type="journal article" date="2014" name="Int. J. Syst. Evol. Microbiol.">
        <title>Complete genome sequence of Corynebacterium casei LMG S-19264T (=DSM 44701T), isolated from a smear-ripened cheese.</title>
        <authorList>
            <consortium name="US DOE Joint Genome Institute (JGI-PGF)"/>
            <person name="Walter F."/>
            <person name="Albersmeier A."/>
            <person name="Kalinowski J."/>
            <person name="Ruckert C."/>
        </authorList>
    </citation>
    <scope>NUCLEOTIDE SEQUENCE</scope>
    <source>
        <strain evidence="2">VKM Ac-1321</strain>
    </source>
</reference>
<dbReference type="Proteomes" id="UP001143480">
    <property type="component" value="Unassembled WGS sequence"/>
</dbReference>
<feature type="transmembrane region" description="Helical" evidence="1">
    <location>
        <begin position="155"/>
        <end position="184"/>
    </location>
</feature>
<accession>A0A9W6NQ34</accession>
<dbReference type="RefSeq" id="WP_271189793.1">
    <property type="nucleotide sequence ID" value="NZ_BSFP01000053.1"/>
</dbReference>
<organism evidence="2 3">
    <name type="scientific">Dactylosporangium matsuzakiense</name>
    <dbReference type="NCBI Taxonomy" id="53360"/>
    <lineage>
        <taxon>Bacteria</taxon>
        <taxon>Bacillati</taxon>
        <taxon>Actinomycetota</taxon>
        <taxon>Actinomycetes</taxon>
        <taxon>Micromonosporales</taxon>
        <taxon>Micromonosporaceae</taxon>
        <taxon>Dactylosporangium</taxon>
    </lineage>
</organism>
<evidence type="ECO:0000313" key="3">
    <source>
        <dbReference type="Proteomes" id="UP001143480"/>
    </source>
</evidence>
<name>A0A9W6NQ34_9ACTN</name>
<protein>
    <recommendedName>
        <fullName evidence="4">Type VII secretion system (Wss) protein ESAT-6</fullName>
    </recommendedName>
</protein>
<keyword evidence="1" id="KW-1133">Transmembrane helix</keyword>
<evidence type="ECO:0000313" key="2">
    <source>
        <dbReference type="EMBL" id="GLL05114.1"/>
    </source>
</evidence>
<evidence type="ECO:0008006" key="4">
    <source>
        <dbReference type="Google" id="ProtNLM"/>
    </source>
</evidence>
<keyword evidence="1" id="KW-0472">Membrane</keyword>
<evidence type="ECO:0000256" key="1">
    <source>
        <dbReference type="SAM" id="Phobius"/>
    </source>
</evidence>
<dbReference type="SUPFAM" id="SSF140453">
    <property type="entry name" value="EsxAB dimer-like"/>
    <property type="match status" value="1"/>
</dbReference>
<proteinExistence type="predicted"/>
<keyword evidence="1" id="KW-0812">Transmembrane</keyword>
<feature type="transmembrane region" description="Helical" evidence="1">
    <location>
        <begin position="196"/>
        <end position="217"/>
    </location>
</feature>